<feature type="chain" id="PRO_5044772301" description="Secreted protein" evidence="2">
    <location>
        <begin position="16"/>
        <end position="123"/>
    </location>
</feature>
<evidence type="ECO:0008006" key="5">
    <source>
        <dbReference type="Google" id="ProtNLM"/>
    </source>
</evidence>
<dbReference type="AlphaFoldDB" id="A0ABD0K711"/>
<keyword evidence="2" id="KW-0732">Signal</keyword>
<evidence type="ECO:0000256" key="1">
    <source>
        <dbReference type="SAM" id="MobiDB-lite"/>
    </source>
</evidence>
<name>A0ABD0K711_9CAEN</name>
<evidence type="ECO:0000313" key="4">
    <source>
        <dbReference type="Proteomes" id="UP001519460"/>
    </source>
</evidence>
<gene>
    <name evidence="3" type="ORF">BaRGS_00026072</name>
</gene>
<dbReference type="Proteomes" id="UP001519460">
    <property type="component" value="Unassembled WGS sequence"/>
</dbReference>
<proteinExistence type="predicted"/>
<evidence type="ECO:0000256" key="2">
    <source>
        <dbReference type="SAM" id="SignalP"/>
    </source>
</evidence>
<evidence type="ECO:0000313" key="3">
    <source>
        <dbReference type="EMBL" id="KAK7482663.1"/>
    </source>
</evidence>
<feature type="compositionally biased region" description="Polar residues" evidence="1">
    <location>
        <begin position="103"/>
        <end position="115"/>
    </location>
</feature>
<feature type="signal peptide" evidence="2">
    <location>
        <begin position="1"/>
        <end position="15"/>
    </location>
</feature>
<accession>A0ABD0K711</accession>
<organism evidence="3 4">
    <name type="scientific">Batillaria attramentaria</name>
    <dbReference type="NCBI Taxonomy" id="370345"/>
    <lineage>
        <taxon>Eukaryota</taxon>
        <taxon>Metazoa</taxon>
        <taxon>Spiralia</taxon>
        <taxon>Lophotrochozoa</taxon>
        <taxon>Mollusca</taxon>
        <taxon>Gastropoda</taxon>
        <taxon>Caenogastropoda</taxon>
        <taxon>Sorbeoconcha</taxon>
        <taxon>Cerithioidea</taxon>
        <taxon>Batillariidae</taxon>
        <taxon>Batillaria</taxon>
    </lineage>
</organism>
<comment type="caution">
    <text evidence="3">The sequence shown here is derived from an EMBL/GenBank/DDBJ whole genome shotgun (WGS) entry which is preliminary data.</text>
</comment>
<feature type="region of interest" description="Disordered" evidence="1">
    <location>
        <begin position="87"/>
        <end position="123"/>
    </location>
</feature>
<dbReference type="EMBL" id="JACVVK020000240">
    <property type="protein sequence ID" value="KAK7482663.1"/>
    <property type="molecule type" value="Genomic_DNA"/>
</dbReference>
<reference evidence="3 4" key="1">
    <citation type="journal article" date="2023" name="Sci. Data">
        <title>Genome assembly of the Korean intertidal mud-creeper Batillaria attramentaria.</title>
        <authorList>
            <person name="Patra A.K."/>
            <person name="Ho P.T."/>
            <person name="Jun S."/>
            <person name="Lee S.J."/>
            <person name="Kim Y."/>
            <person name="Won Y.J."/>
        </authorList>
    </citation>
    <scope>NUCLEOTIDE SEQUENCE [LARGE SCALE GENOMIC DNA]</scope>
    <source>
        <strain evidence="3">Wonlab-2016</strain>
    </source>
</reference>
<keyword evidence="4" id="KW-1185">Reference proteome</keyword>
<sequence length="123" mass="13761">MTFLYCVLSVFPSSARLITGTCLTAQLSEKGKEVHSKFDTLQYYCDLKTVCEKSDGIKHQQQLLGLSAMAGDGQACCVATDHLSRHLPRQQQQEKPHVHHRLTPSSGSWNISCSQRPFKRQVA</sequence>
<protein>
    <recommendedName>
        <fullName evidence="5">Secreted protein</fullName>
    </recommendedName>
</protein>